<proteinExistence type="predicted"/>
<protein>
    <recommendedName>
        <fullName evidence="3">Glycosyltransferase family 2 protein</fullName>
    </recommendedName>
</protein>
<evidence type="ECO:0008006" key="3">
    <source>
        <dbReference type="Google" id="ProtNLM"/>
    </source>
</evidence>
<organism evidence="1 2">
    <name type="scientific">Antiquaquibacter soli</name>
    <dbReference type="NCBI Taxonomy" id="3064523"/>
    <lineage>
        <taxon>Bacteria</taxon>
        <taxon>Bacillati</taxon>
        <taxon>Actinomycetota</taxon>
        <taxon>Actinomycetes</taxon>
        <taxon>Micrococcales</taxon>
        <taxon>Microbacteriaceae</taxon>
        <taxon>Antiquaquibacter</taxon>
    </lineage>
</organism>
<name>A0ABT9BJC5_9MICO</name>
<sequence>MSATSSLLSIAKRPVKEVLKRRMLAGEFSPTVTIGARDPRRAQVFMCLYNRPDRIHRVLELLAGQSNVEGVDLHLWNNNRRDHAVYERAVRDFGSTGALRSVRLIRSPFNLGSIARFYPVRQLAASGYSGPIVVLDDDEEIRSDFLSRALEEYDAEAITAWWAFEVNDAYWDRSPSRPGGRVDHIGPGGMVCSAALFLDDDFFTELPQKYWLLDDLWLTYFAKSRGLALRKLDVEIDFVLPETNQHHLNPLKDEFFRYLYPEGETDTTR</sequence>
<dbReference type="CDD" id="cd00761">
    <property type="entry name" value="Glyco_tranf_GTA_type"/>
    <property type="match status" value="1"/>
</dbReference>
<keyword evidence="2" id="KW-1185">Reference proteome</keyword>
<dbReference type="EMBL" id="JAUQUB010000001">
    <property type="protein sequence ID" value="MDO7881121.1"/>
    <property type="molecule type" value="Genomic_DNA"/>
</dbReference>
<evidence type="ECO:0000313" key="1">
    <source>
        <dbReference type="EMBL" id="MDO7881121.1"/>
    </source>
</evidence>
<dbReference type="InterPro" id="IPR029044">
    <property type="entry name" value="Nucleotide-diphossugar_trans"/>
</dbReference>
<accession>A0ABT9BJC5</accession>
<dbReference type="SUPFAM" id="SSF53448">
    <property type="entry name" value="Nucleotide-diphospho-sugar transferases"/>
    <property type="match status" value="1"/>
</dbReference>
<reference evidence="1 2" key="1">
    <citation type="submission" date="2023-07" db="EMBL/GenBank/DDBJ databases">
        <title>Protaetiibacter sp. nov WY-16 isolated from soil.</title>
        <authorList>
            <person name="Liu B."/>
            <person name="Wan Y."/>
        </authorList>
    </citation>
    <scope>NUCLEOTIDE SEQUENCE [LARGE SCALE GENOMIC DNA]</scope>
    <source>
        <strain evidence="1 2">WY-16</strain>
    </source>
</reference>
<comment type="caution">
    <text evidence="1">The sequence shown here is derived from an EMBL/GenBank/DDBJ whole genome shotgun (WGS) entry which is preliminary data.</text>
</comment>
<evidence type="ECO:0000313" key="2">
    <source>
        <dbReference type="Proteomes" id="UP001241072"/>
    </source>
</evidence>
<gene>
    <name evidence="1" type="ORF">Q5716_02660</name>
</gene>
<dbReference type="Proteomes" id="UP001241072">
    <property type="component" value="Unassembled WGS sequence"/>
</dbReference>
<dbReference type="RefSeq" id="WP_305001536.1">
    <property type="nucleotide sequence ID" value="NZ_JAUQUB010000001.1"/>
</dbReference>
<dbReference type="Gene3D" id="3.90.550.10">
    <property type="entry name" value="Spore Coat Polysaccharide Biosynthesis Protein SpsA, Chain A"/>
    <property type="match status" value="1"/>
</dbReference>